<feature type="domain" description="B12-dependent ribonucleotide reductase insertion" evidence="14">
    <location>
        <begin position="136"/>
        <end position="235"/>
    </location>
</feature>
<evidence type="ECO:0000256" key="1">
    <source>
        <dbReference type="ARBA" id="ARBA00001922"/>
    </source>
</evidence>
<dbReference type="GO" id="GO:0006260">
    <property type="term" value="P:DNA replication"/>
    <property type="evidence" value="ECO:0007669"/>
    <property type="project" value="UniProtKB-KW"/>
</dbReference>
<dbReference type="Gene3D" id="3.90.1390.10">
    <property type="entry name" value="b-12 dependent (class ii) ribonucleotide reductase, chain A, domain 3"/>
    <property type="match status" value="1"/>
</dbReference>
<dbReference type="EC" id="1.17.4.2" evidence="3"/>
<gene>
    <name evidence="15" type="primary">nrdJ</name>
    <name evidence="15" type="ORF">DN051_32290</name>
</gene>
<dbReference type="PANTHER" id="PTHR43371">
    <property type="entry name" value="VITAMIN B12-DEPENDENT RIBONUCLEOTIDE REDUCTASE"/>
    <property type="match status" value="1"/>
</dbReference>
<comment type="similarity">
    <text evidence="2">Belongs to the class II ribonucleoside-triphosphate reductase family.</text>
</comment>
<evidence type="ECO:0000313" key="16">
    <source>
        <dbReference type="Proteomes" id="UP000249616"/>
    </source>
</evidence>
<dbReference type="GO" id="GO:0004748">
    <property type="term" value="F:ribonucleoside-diphosphate reductase activity, thioredoxin disulfide as acceptor"/>
    <property type="evidence" value="ECO:0007669"/>
    <property type="project" value="InterPro"/>
</dbReference>
<dbReference type="GO" id="GO:0008998">
    <property type="term" value="F:ribonucleoside-triphosphate reductase (thioredoxin) activity"/>
    <property type="evidence" value="ECO:0007669"/>
    <property type="project" value="UniProtKB-EC"/>
</dbReference>
<dbReference type="InterPro" id="IPR054158">
    <property type="entry name" value="RNR-II_ins_dom"/>
</dbReference>
<dbReference type="NCBIfam" id="TIGR02505">
    <property type="entry name" value="RTPR"/>
    <property type="match status" value="1"/>
</dbReference>
<evidence type="ECO:0000256" key="8">
    <source>
        <dbReference type="ARBA" id="ARBA00023157"/>
    </source>
</evidence>
<dbReference type="Pfam" id="PF17975">
    <property type="entry name" value="RNR_Alpha"/>
    <property type="match status" value="1"/>
</dbReference>
<dbReference type="InterPro" id="IPR040763">
    <property type="entry name" value="RNR_alpha_hel"/>
</dbReference>
<evidence type="ECO:0000256" key="2">
    <source>
        <dbReference type="ARBA" id="ARBA00005654"/>
    </source>
</evidence>
<dbReference type="GO" id="GO:0031419">
    <property type="term" value="F:cobalamin binding"/>
    <property type="evidence" value="ECO:0007669"/>
    <property type="project" value="UniProtKB-KW"/>
</dbReference>
<evidence type="ECO:0000256" key="11">
    <source>
        <dbReference type="ARBA" id="ARBA00048987"/>
    </source>
</evidence>
<keyword evidence="16" id="KW-1185">Reference proteome</keyword>
<dbReference type="Gene3D" id="3.20.70.20">
    <property type="match status" value="1"/>
</dbReference>
<evidence type="ECO:0000259" key="13">
    <source>
        <dbReference type="Pfam" id="PF17975"/>
    </source>
</evidence>
<dbReference type="EMBL" id="CP030073">
    <property type="protein sequence ID" value="AWW42774.1"/>
    <property type="molecule type" value="Genomic_DNA"/>
</dbReference>
<organism evidence="15 16">
    <name type="scientific">Streptomyces cadmiisoli</name>
    <dbReference type="NCBI Taxonomy" id="2184053"/>
    <lineage>
        <taxon>Bacteria</taxon>
        <taxon>Bacillati</taxon>
        <taxon>Actinomycetota</taxon>
        <taxon>Actinomycetes</taxon>
        <taxon>Kitasatosporales</taxon>
        <taxon>Streptomycetaceae</taxon>
        <taxon>Streptomyces</taxon>
        <taxon>Streptomyces aurantiacus group</taxon>
    </lineage>
</organism>
<dbReference type="Proteomes" id="UP000249616">
    <property type="component" value="Chromosome"/>
</dbReference>
<evidence type="ECO:0000313" key="15">
    <source>
        <dbReference type="EMBL" id="AWW42774.1"/>
    </source>
</evidence>
<dbReference type="AlphaFoldDB" id="A0A2Z4JCA9"/>
<comment type="cofactor">
    <cofactor evidence="1">
        <name>adenosylcob(III)alamin</name>
        <dbReference type="ChEBI" id="CHEBI:18408"/>
    </cofactor>
</comment>
<keyword evidence="10" id="KW-0170">Cobalt</keyword>
<dbReference type="SUPFAM" id="SSF51998">
    <property type="entry name" value="PFL-like glycyl radical enzymes"/>
    <property type="match status" value="1"/>
</dbReference>
<evidence type="ECO:0000256" key="7">
    <source>
        <dbReference type="ARBA" id="ARBA00023002"/>
    </source>
</evidence>
<dbReference type="PANTHER" id="PTHR43371:SF1">
    <property type="entry name" value="RIBONUCLEOSIDE-DIPHOSPHATE REDUCTASE"/>
    <property type="match status" value="1"/>
</dbReference>
<name>A0A2Z4JCA9_9ACTN</name>
<evidence type="ECO:0000256" key="5">
    <source>
        <dbReference type="ARBA" id="ARBA00022628"/>
    </source>
</evidence>
<keyword evidence="9" id="KW-0676">Redox-active center</keyword>
<evidence type="ECO:0000259" key="14">
    <source>
        <dbReference type="Pfam" id="PF21995"/>
    </source>
</evidence>
<evidence type="ECO:0000256" key="10">
    <source>
        <dbReference type="ARBA" id="ARBA00023285"/>
    </source>
</evidence>
<dbReference type="InterPro" id="IPR050862">
    <property type="entry name" value="RdRp_reductase_class-2"/>
</dbReference>
<sequence length="677" mass="75538">MTTDIKWGPTGETVYTRTYSRPKPDGSKETWPETVNRVVDGNLSLVDPKHIEPGEREDLIKFMTDFKILPAGRHLWASGVKGRQYLFNCHIAPWDAKRPERHFSFVFLRLMEGGGVGSNYSDDRLNGYPDIANVLDIHIVCDPEHADYPALKEAGLLSTTYTPDWVGAYEVEDSREGWSTSLEHLIKDAYNWDLRHRARVFDVSRVRPSGARLKAFGGRASGPVPLARMLKTTAEIFNRRGRYHGALTGMDAMEIDHAIAECVVSGGVRRSARMAMKSWKDPDILDFIHCKVDSGKHWTTNISVIVDNEFSAALRDEKHALNAHANMVMDETVNGMLVNGEPGFFNIDLAQEGEVDPIEATNPCGEIPGPQMMACCLGHVNMQAFVRLDGSVDRRGLDKAHRLVTRFLIRATFGDFTDAEQLAVMRRERRIGVGHFGVQGHLNLRGIRYTDAPYSVYPRELEDLYDVVRDEARGYAFSLRIPEPIKVTTVAPTGSIAKLPGVPEGDQAIYGRYFKRRIRFSAVDPEQMAQVKAYEAEGYLVEDCVYAANTKVVTIPTKDTLVAEMEARGLDSDIVESQDQISAAESIAFQAMYQTCYADNAISHTVNITEGSITASELRETLIKYLPQLKGTTIMVDSSRPQSPYERITREEYEAATVKGIADSIDLECATGACPIR</sequence>
<protein>
    <recommendedName>
        <fullName evidence="4">Adenosylcobalamin-dependent ribonucleoside-triphosphate reductase</fullName>
        <ecNumber evidence="3">1.17.4.2</ecNumber>
    </recommendedName>
</protein>
<keyword evidence="8" id="KW-1015">Disulfide bond</keyword>
<evidence type="ECO:0000256" key="6">
    <source>
        <dbReference type="ARBA" id="ARBA00022705"/>
    </source>
</evidence>
<evidence type="ECO:0000256" key="4">
    <source>
        <dbReference type="ARBA" id="ARBA00021063"/>
    </source>
</evidence>
<dbReference type="KEGG" id="scad:DN051_32290"/>
<keyword evidence="7 15" id="KW-0560">Oxidoreductase</keyword>
<reference evidence="15 16" key="1">
    <citation type="journal article" date="2019" name="Int. J. Syst. Evol. Microbiol.">
        <title>Streptomyces cadmiisoli sp. nov., a novel actinomycete isolated from cadmium-contaminated soil.</title>
        <authorList>
            <person name="Li K."/>
            <person name="Tang X."/>
            <person name="Zhao J."/>
            <person name="Guo Y."/>
            <person name="Tang Y."/>
            <person name="Gao J."/>
        </authorList>
    </citation>
    <scope>NUCLEOTIDE SEQUENCE [LARGE SCALE GENOMIC DNA]</scope>
    <source>
        <strain evidence="15 16">ZFG47</strain>
    </source>
</reference>
<evidence type="ECO:0000259" key="12">
    <source>
        <dbReference type="Pfam" id="PF02867"/>
    </source>
</evidence>
<dbReference type="InterPro" id="IPR013345">
    <property type="entry name" value="RTP_Rdtase_AdoCbl-dep"/>
</dbReference>
<dbReference type="Pfam" id="PF21995">
    <property type="entry name" value="RNR-II_ins_dom"/>
    <property type="match status" value="1"/>
</dbReference>
<feature type="domain" description="Ribonucleotide reductase alpha-helical" evidence="13">
    <location>
        <begin position="7"/>
        <end position="79"/>
    </location>
</feature>
<dbReference type="Gene3D" id="3.30.1620.10">
    <property type="entry name" value="b-12 dependent (class ii) ribonucleotide reductase, Chain A, Domain 2"/>
    <property type="match status" value="1"/>
</dbReference>
<dbReference type="Pfam" id="PF02867">
    <property type="entry name" value="Ribonuc_red_lgC"/>
    <property type="match status" value="1"/>
</dbReference>
<keyword evidence="5" id="KW-0846">Cobalamin</keyword>
<proteinExistence type="inferred from homology"/>
<keyword evidence="6" id="KW-0235">DNA replication</keyword>
<evidence type="ECO:0000256" key="9">
    <source>
        <dbReference type="ARBA" id="ARBA00023284"/>
    </source>
</evidence>
<accession>A0A2Z4JCA9</accession>
<comment type="catalytic activity">
    <reaction evidence="11">
        <text>a 2'-deoxyribonucleoside 5'-triphosphate + [thioredoxin]-disulfide + H2O = a ribonucleoside 5'-triphosphate + [thioredoxin]-dithiol</text>
        <dbReference type="Rhea" id="RHEA:12701"/>
        <dbReference type="Rhea" id="RHEA-COMP:10698"/>
        <dbReference type="Rhea" id="RHEA-COMP:10700"/>
        <dbReference type="ChEBI" id="CHEBI:15377"/>
        <dbReference type="ChEBI" id="CHEBI:29950"/>
        <dbReference type="ChEBI" id="CHEBI:50058"/>
        <dbReference type="ChEBI" id="CHEBI:61557"/>
        <dbReference type="ChEBI" id="CHEBI:61560"/>
        <dbReference type="EC" id="1.17.4.2"/>
    </reaction>
</comment>
<evidence type="ECO:0000256" key="3">
    <source>
        <dbReference type="ARBA" id="ARBA00012275"/>
    </source>
</evidence>
<feature type="domain" description="Ribonucleotide reductase large subunit C-terminal" evidence="12">
    <location>
        <begin position="324"/>
        <end position="452"/>
    </location>
</feature>
<dbReference type="GO" id="GO:0000166">
    <property type="term" value="F:nucleotide binding"/>
    <property type="evidence" value="ECO:0007669"/>
    <property type="project" value="InterPro"/>
</dbReference>
<dbReference type="InterPro" id="IPR000788">
    <property type="entry name" value="RNR_lg_C"/>
</dbReference>